<proteinExistence type="predicted"/>
<dbReference type="EMBL" id="JAJTTA010000002">
    <property type="protein sequence ID" value="MCF0039443.1"/>
    <property type="molecule type" value="Genomic_DNA"/>
</dbReference>
<dbReference type="SUPFAM" id="SSF88723">
    <property type="entry name" value="PIN domain-like"/>
    <property type="match status" value="1"/>
</dbReference>
<dbReference type="Proteomes" id="UP001139700">
    <property type="component" value="Unassembled WGS sequence"/>
</dbReference>
<evidence type="ECO:0000313" key="2">
    <source>
        <dbReference type="EMBL" id="MCF0039443.1"/>
    </source>
</evidence>
<protein>
    <submittedName>
        <fullName evidence="2">Type II toxin-antitoxin system VapC family toxin</fullName>
    </submittedName>
</protein>
<feature type="domain" description="PIN" evidence="1">
    <location>
        <begin position="3"/>
        <end position="120"/>
    </location>
</feature>
<dbReference type="InterPro" id="IPR041705">
    <property type="entry name" value="PIN_Sll0205"/>
</dbReference>
<dbReference type="CDD" id="cd09872">
    <property type="entry name" value="PIN_Sll0205-like"/>
    <property type="match status" value="1"/>
</dbReference>
<gene>
    <name evidence="2" type="ORF">LXM24_05035</name>
</gene>
<dbReference type="InterPro" id="IPR029060">
    <property type="entry name" value="PIN-like_dom_sf"/>
</dbReference>
<evidence type="ECO:0000313" key="3">
    <source>
        <dbReference type="Proteomes" id="UP001139700"/>
    </source>
</evidence>
<name>A0A9X1P969_9BACT</name>
<keyword evidence="3" id="KW-1185">Reference proteome</keyword>
<dbReference type="Pfam" id="PF01850">
    <property type="entry name" value="PIN"/>
    <property type="match status" value="1"/>
</dbReference>
<sequence>MNYLIDTHILLWHSDNDQKLSHQVILELNSASTSLFVSHATYWEMAIKKGLGKLDLSVPISEFRRMAMRNSFHSLSFDNEHYDVLEQLPLLHADPFDRMIIAQAIAERLTIITQDKKFALYQNLVPILWN</sequence>
<organism evidence="2 3">
    <name type="scientific">Dyadobacter fanqingshengii</name>
    <dbReference type="NCBI Taxonomy" id="2906443"/>
    <lineage>
        <taxon>Bacteria</taxon>
        <taxon>Pseudomonadati</taxon>
        <taxon>Bacteroidota</taxon>
        <taxon>Cytophagia</taxon>
        <taxon>Cytophagales</taxon>
        <taxon>Spirosomataceae</taxon>
        <taxon>Dyadobacter</taxon>
    </lineage>
</organism>
<reference evidence="2" key="1">
    <citation type="submission" date="2021-12" db="EMBL/GenBank/DDBJ databases">
        <title>Novel species in genus Dyadobacter.</title>
        <authorList>
            <person name="Ma C."/>
        </authorList>
    </citation>
    <scope>NUCLEOTIDE SEQUENCE</scope>
    <source>
        <strain evidence="2">CY399</strain>
    </source>
</reference>
<dbReference type="AlphaFoldDB" id="A0A9X1P969"/>
<dbReference type="Gene3D" id="3.40.50.1010">
    <property type="entry name" value="5'-nuclease"/>
    <property type="match status" value="1"/>
</dbReference>
<dbReference type="RefSeq" id="WP_234611901.1">
    <property type="nucleotide sequence ID" value="NZ_CP098806.1"/>
</dbReference>
<dbReference type="PANTHER" id="PTHR36173">
    <property type="entry name" value="RIBONUCLEASE VAPC16-RELATED"/>
    <property type="match status" value="1"/>
</dbReference>
<dbReference type="InterPro" id="IPR052919">
    <property type="entry name" value="TA_system_RNase"/>
</dbReference>
<dbReference type="InterPro" id="IPR002716">
    <property type="entry name" value="PIN_dom"/>
</dbReference>
<comment type="caution">
    <text evidence="2">The sequence shown here is derived from an EMBL/GenBank/DDBJ whole genome shotgun (WGS) entry which is preliminary data.</text>
</comment>
<accession>A0A9X1P969</accession>
<evidence type="ECO:0000259" key="1">
    <source>
        <dbReference type="Pfam" id="PF01850"/>
    </source>
</evidence>
<dbReference type="PANTHER" id="PTHR36173:SF2">
    <property type="entry name" value="RIBONUCLEASE VAPC16"/>
    <property type="match status" value="1"/>
</dbReference>